<dbReference type="AlphaFoldDB" id="A0AAV6N4P0"/>
<proteinExistence type="predicted"/>
<feature type="compositionally biased region" description="Polar residues" evidence="3">
    <location>
        <begin position="69"/>
        <end position="80"/>
    </location>
</feature>
<evidence type="ECO:0000259" key="4">
    <source>
        <dbReference type="PROSITE" id="PS50222"/>
    </source>
</evidence>
<feature type="region of interest" description="Disordered" evidence="3">
    <location>
        <begin position="67"/>
        <end position="97"/>
    </location>
</feature>
<keyword evidence="6" id="KW-1185">Reference proteome</keyword>
<sequence>MDTNEDGGLGLFEIKNALKQLDAEFPIHLAYKALCHADRNIDGKLGEEEIDEFVKYMLSEGYVRKRSINKNNPSNPVTQPRTKHKEPRQSRRSAELETNSTAMSFIFRNGVSDYKRCPVPFSREQLRDIFLKHDGDGDGRLSRLELKSAFDSLGSNWSRFRARQSLKAADSDGDGYVTLDELDRLLDYSVRCEYAII</sequence>
<feature type="domain" description="EF-hand" evidence="4">
    <location>
        <begin position="121"/>
        <end position="156"/>
    </location>
</feature>
<gene>
    <name evidence="5" type="primary">CML10</name>
    <name evidence="5" type="ORF">SDJN03_13717</name>
</gene>
<dbReference type="InterPro" id="IPR002048">
    <property type="entry name" value="EF_hand_dom"/>
</dbReference>
<keyword evidence="1" id="KW-0479">Metal-binding</keyword>
<dbReference type="PANTHER" id="PTHR10891">
    <property type="entry name" value="EF-HAND CALCIUM-BINDING DOMAIN CONTAINING PROTEIN"/>
    <property type="match status" value="1"/>
</dbReference>
<evidence type="ECO:0000256" key="3">
    <source>
        <dbReference type="SAM" id="MobiDB-lite"/>
    </source>
</evidence>
<dbReference type="PROSITE" id="PS50222">
    <property type="entry name" value="EF_HAND_2"/>
    <property type="match status" value="2"/>
</dbReference>
<dbReference type="Pfam" id="PF13499">
    <property type="entry name" value="EF-hand_7"/>
    <property type="match status" value="1"/>
</dbReference>
<evidence type="ECO:0000256" key="2">
    <source>
        <dbReference type="ARBA" id="ARBA00022737"/>
    </source>
</evidence>
<dbReference type="InterPro" id="IPR018247">
    <property type="entry name" value="EF_Hand_1_Ca_BS"/>
</dbReference>
<dbReference type="InterPro" id="IPR039647">
    <property type="entry name" value="EF_hand_pair_protein_CML-like"/>
</dbReference>
<evidence type="ECO:0000256" key="1">
    <source>
        <dbReference type="ARBA" id="ARBA00022723"/>
    </source>
</evidence>
<dbReference type="SMART" id="SM00054">
    <property type="entry name" value="EFh"/>
    <property type="match status" value="3"/>
</dbReference>
<dbReference type="CDD" id="cd00051">
    <property type="entry name" value="EFh"/>
    <property type="match status" value="1"/>
</dbReference>
<evidence type="ECO:0000313" key="5">
    <source>
        <dbReference type="EMBL" id="KAG6591371.1"/>
    </source>
</evidence>
<dbReference type="GO" id="GO:0005509">
    <property type="term" value="F:calcium ion binding"/>
    <property type="evidence" value="ECO:0007669"/>
    <property type="project" value="InterPro"/>
</dbReference>
<dbReference type="EMBL" id="JAGKQH010000009">
    <property type="protein sequence ID" value="KAG6591371.1"/>
    <property type="molecule type" value="Genomic_DNA"/>
</dbReference>
<protein>
    <submittedName>
        <fullName evidence="5">Calcium-binding protein CML10</fullName>
    </submittedName>
</protein>
<evidence type="ECO:0000313" key="6">
    <source>
        <dbReference type="Proteomes" id="UP000685013"/>
    </source>
</evidence>
<organism evidence="5 6">
    <name type="scientific">Cucurbita argyrosperma subsp. sororia</name>
    <dbReference type="NCBI Taxonomy" id="37648"/>
    <lineage>
        <taxon>Eukaryota</taxon>
        <taxon>Viridiplantae</taxon>
        <taxon>Streptophyta</taxon>
        <taxon>Embryophyta</taxon>
        <taxon>Tracheophyta</taxon>
        <taxon>Spermatophyta</taxon>
        <taxon>Magnoliopsida</taxon>
        <taxon>eudicotyledons</taxon>
        <taxon>Gunneridae</taxon>
        <taxon>Pentapetalae</taxon>
        <taxon>rosids</taxon>
        <taxon>fabids</taxon>
        <taxon>Cucurbitales</taxon>
        <taxon>Cucurbitaceae</taxon>
        <taxon>Cucurbiteae</taxon>
        <taxon>Cucurbita</taxon>
    </lineage>
</organism>
<accession>A0AAV6N4P0</accession>
<feature type="domain" description="EF-hand" evidence="4">
    <location>
        <begin position="157"/>
        <end position="192"/>
    </location>
</feature>
<dbReference type="Proteomes" id="UP000685013">
    <property type="component" value="Chromosome 9"/>
</dbReference>
<keyword evidence="2" id="KW-0677">Repeat</keyword>
<dbReference type="PROSITE" id="PS00018">
    <property type="entry name" value="EF_HAND_1"/>
    <property type="match status" value="2"/>
</dbReference>
<reference evidence="5 6" key="1">
    <citation type="journal article" date="2021" name="Hortic Res">
        <title>The domestication of Cucurbita argyrosperma as revealed by the genome of its wild relative.</title>
        <authorList>
            <person name="Barrera-Redondo J."/>
            <person name="Sanchez-de la Vega G."/>
            <person name="Aguirre-Liguori J.A."/>
            <person name="Castellanos-Morales G."/>
            <person name="Gutierrez-Guerrero Y.T."/>
            <person name="Aguirre-Dugua X."/>
            <person name="Aguirre-Planter E."/>
            <person name="Tenaillon M.I."/>
            <person name="Lira-Saade R."/>
            <person name="Eguiarte L.E."/>
        </authorList>
    </citation>
    <scope>NUCLEOTIDE SEQUENCE [LARGE SCALE GENOMIC DNA]</scope>
    <source>
        <strain evidence="5">JBR-2021</strain>
    </source>
</reference>
<name>A0AAV6N4P0_9ROSI</name>
<comment type="caution">
    <text evidence="5">The sequence shown here is derived from an EMBL/GenBank/DDBJ whole genome shotgun (WGS) entry which is preliminary data.</text>
</comment>
<feature type="non-terminal residue" evidence="5">
    <location>
        <position position="1"/>
    </location>
</feature>